<dbReference type="PANTHER" id="PTHR23288:SF8">
    <property type="entry name" value="RNA POLYMERASE II ELONGATION FACTOR ELL2"/>
    <property type="match status" value="1"/>
</dbReference>
<dbReference type="InterPro" id="IPR031176">
    <property type="entry name" value="ELL/occludin"/>
</dbReference>
<dbReference type="GO" id="GO:0042795">
    <property type="term" value="P:snRNA transcription by RNA polymerase II"/>
    <property type="evidence" value="ECO:0007669"/>
    <property type="project" value="TreeGrafter"/>
</dbReference>
<evidence type="ECO:0000259" key="3">
    <source>
        <dbReference type="PROSITE" id="PS51980"/>
    </source>
</evidence>
<dbReference type="Gene3D" id="6.10.140.340">
    <property type="match status" value="1"/>
</dbReference>
<dbReference type="Proteomes" id="UP000614263">
    <property type="component" value="Unassembled WGS sequence"/>
</dbReference>
<dbReference type="GO" id="GO:0000987">
    <property type="term" value="F:cis-regulatory region sequence-specific DNA binding"/>
    <property type="evidence" value="ECO:0007669"/>
    <property type="project" value="TreeGrafter"/>
</dbReference>
<reference evidence="4" key="1">
    <citation type="submission" date="2019-10" db="EMBL/GenBank/DDBJ databases">
        <title>Bird 10,000 Genomes (B10K) Project - Family phase.</title>
        <authorList>
            <person name="Zhang G."/>
        </authorList>
    </citation>
    <scope>NUCLEOTIDE SEQUENCE</scope>
    <source>
        <strain evidence="4">B10K-DU-002-57</strain>
        <tissue evidence="4">Muscle</tissue>
    </source>
</reference>
<protein>
    <submittedName>
        <fullName evidence="4">ELL2 factor</fullName>
    </submittedName>
</protein>
<feature type="non-terminal residue" evidence="4">
    <location>
        <position position="1"/>
    </location>
</feature>
<dbReference type="PANTHER" id="PTHR23288">
    <property type="entry name" value="OCCLUDIN AND RNA POLYMERASE II ELONGATION FACTOR ELL"/>
    <property type="match status" value="1"/>
</dbReference>
<dbReference type="GO" id="GO:0008023">
    <property type="term" value="C:transcription elongation factor complex"/>
    <property type="evidence" value="ECO:0007669"/>
    <property type="project" value="TreeGrafter"/>
</dbReference>
<accession>A0A852BNK8</accession>
<name>A0A852BNK8_9CORV</name>
<evidence type="ECO:0000256" key="1">
    <source>
        <dbReference type="ARBA" id="ARBA00009171"/>
    </source>
</evidence>
<proteinExistence type="inferred from homology"/>
<dbReference type="SUPFAM" id="SSF144292">
    <property type="entry name" value="occludin/ELL-like"/>
    <property type="match status" value="1"/>
</dbReference>
<gene>
    <name evidence="4" type="primary">Ell2</name>
    <name evidence="4" type="ORF">CHLCYA_R14338</name>
</gene>
<dbReference type="GO" id="GO:0032968">
    <property type="term" value="P:positive regulation of transcription elongation by RNA polymerase II"/>
    <property type="evidence" value="ECO:0007669"/>
    <property type="project" value="TreeGrafter"/>
</dbReference>
<evidence type="ECO:0000313" key="4">
    <source>
        <dbReference type="EMBL" id="NXP69400.1"/>
    </source>
</evidence>
<keyword evidence="5" id="KW-1185">Reference proteome</keyword>
<dbReference type="AlphaFoldDB" id="A0A852BNK8"/>
<comment type="similarity">
    <text evidence="1 2">Belongs to the ELL/occludin family.</text>
</comment>
<feature type="domain" description="OCEL" evidence="3">
    <location>
        <begin position="9"/>
        <end position="87"/>
    </location>
</feature>
<dbReference type="EMBL" id="WEZZ01078650">
    <property type="protein sequence ID" value="NXP69400.1"/>
    <property type="molecule type" value="Genomic_DNA"/>
</dbReference>
<dbReference type="InterPro" id="IPR010844">
    <property type="entry name" value="Occludin_ELL"/>
</dbReference>
<sequence>CSLREKWSHFSIRKYVAIVSLEQRQRYKDDFNAEYGEYRDLHSQLDKTIKKFREFQEQWKSLTPGSQAYQVEKAKTMKTVLHHSSAL</sequence>
<evidence type="ECO:0000256" key="2">
    <source>
        <dbReference type="PROSITE-ProRule" id="PRU01324"/>
    </source>
</evidence>
<evidence type="ECO:0000313" key="5">
    <source>
        <dbReference type="Proteomes" id="UP000614263"/>
    </source>
</evidence>
<dbReference type="PROSITE" id="PS51980">
    <property type="entry name" value="OCEL"/>
    <property type="match status" value="1"/>
</dbReference>
<comment type="caution">
    <text evidence="4">The sequence shown here is derived from an EMBL/GenBank/DDBJ whole genome shotgun (WGS) entry which is preliminary data.</text>
</comment>
<organism evidence="4 5">
    <name type="scientific">Chloropsis cyanopogon</name>
    <dbReference type="NCBI Taxonomy" id="1218682"/>
    <lineage>
        <taxon>Eukaryota</taxon>
        <taxon>Metazoa</taxon>
        <taxon>Chordata</taxon>
        <taxon>Craniata</taxon>
        <taxon>Vertebrata</taxon>
        <taxon>Euteleostomi</taxon>
        <taxon>Archelosauria</taxon>
        <taxon>Archosauria</taxon>
        <taxon>Dinosauria</taxon>
        <taxon>Saurischia</taxon>
        <taxon>Theropoda</taxon>
        <taxon>Coelurosauria</taxon>
        <taxon>Aves</taxon>
        <taxon>Neognathae</taxon>
        <taxon>Neoaves</taxon>
        <taxon>Telluraves</taxon>
        <taxon>Australaves</taxon>
        <taxon>Passeriformes</taxon>
        <taxon>Corvoidea</taxon>
        <taxon>Irenidae</taxon>
        <taxon>Chloropsis</taxon>
    </lineage>
</organism>
<dbReference type="Pfam" id="PF07303">
    <property type="entry name" value="Occludin_ELL"/>
    <property type="match status" value="1"/>
</dbReference>
<feature type="non-terminal residue" evidence="4">
    <location>
        <position position="87"/>
    </location>
</feature>